<protein>
    <submittedName>
        <fullName evidence="2">Uncharacterized protein</fullName>
    </submittedName>
</protein>
<dbReference type="RefSeq" id="WP_133357874.1">
    <property type="nucleotide sequence ID" value="NZ_SMUV01000029.1"/>
</dbReference>
<reference evidence="2 3" key="1">
    <citation type="submission" date="2019-03" db="EMBL/GenBank/DDBJ databases">
        <title>Ruegeria lutea sp. nov., a novel strain, isolated from marine sediment, the Masan Bay, South Korea.</title>
        <authorList>
            <person name="Kim J."/>
            <person name="Kim D.-Y."/>
            <person name="Lee S.-S."/>
        </authorList>
    </citation>
    <scope>NUCLEOTIDE SEQUENCE [LARGE SCALE GENOMIC DNA]</scope>
    <source>
        <strain evidence="2 3">318-1</strain>
    </source>
</reference>
<comment type="caution">
    <text evidence="2">The sequence shown here is derived from an EMBL/GenBank/DDBJ whole genome shotgun (WGS) entry which is preliminary data.</text>
</comment>
<name>A0A4R5VH02_9RHOB</name>
<feature type="compositionally biased region" description="Pro residues" evidence="1">
    <location>
        <begin position="239"/>
        <end position="251"/>
    </location>
</feature>
<keyword evidence="3" id="KW-1185">Reference proteome</keyword>
<feature type="region of interest" description="Disordered" evidence="1">
    <location>
        <begin position="235"/>
        <end position="272"/>
    </location>
</feature>
<feature type="compositionally biased region" description="Low complexity" evidence="1">
    <location>
        <begin position="162"/>
        <end position="176"/>
    </location>
</feature>
<feature type="compositionally biased region" description="Low complexity" evidence="1">
    <location>
        <begin position="139"/>
        <end position="154"/>
    </location>
</feature>
<feature type="compositionally biased region" description="Acidic residues" evidence="1">
    <location>
        <begin position="113"/>
        <end position="138"/>
    </location>
</feature>
<evidence type="ECO:0000313" key="3">
    <source>
        <dbReference type="Proteomes" id="UP000295301"/>
    </source>
</evidence>
<evidence type="ECO:0000256" key="1">
    <source>
        <dbReference type="SAM" id="MobiDB-lite"/>
    </source>
</evidence>
<dbReference type="EMBL" id="SMUV01000029">
    <property type="protein sequence ID" value="TDK53027.1"/>
    <property type="molecule type" value="Genomic_DNA"/>
</dbReference>
<dbReference type="OrthoDB" id="7850175at2"/>
<accession>A0A4R5VH02</accession>
<dbReference type="AlphaFoldDB" id="A0A4R5VH02"/>
<evidence type="ECO:0000313" key="2">
    <source>
        <dbReference type="EMBL" id="TDK53027.1"/>
    </source>
</evidence>
<feature type="region of interest" description="Disordered" evidence="1">
    <location>
        <begin position="332"/>
        <end position="357"/>
    </location>
</feature>
<feature type="compositionally biased region" description="Low complexity" evidence="1">
    <location>
        <begin position="343"/>
        <end position="357"/>
    </location>
</feature>
<proteinExistence type="predicted"/>
<dbReference type="Proteomes" id="UP000295301">
    <property type="component" value="Unassembled WGS sequence"/>
</dbReference>
<organism evidence="2 3">
    <name type="scientific">Antarcticimicrobium luteum</name>
    <dbReference type="NCBI Taxonomy" id="2547397"/>
    <lineage>
        <taxon>Bacteria</taxon>
        <taxon>Pseudomonadati</taxon>
        <taxon>Pseudomonadota</taxon>
        <taxon>Alphaproteobacteria</taxon>
        <taxon>Rhodobacterales</taxon>
        <taxon>Paracoccaceae</taxon>
        <taxon>Antarcticimicrobium</taxon>
    </lineage>
</organism>
<feature type="compositionally biased region" description="Low complexity" evidence="1">
    <location>
        <begin position="252"/>
        <end position="272"/>
    </location>
</feature>
<feature type="region of interest" description="Disordered" evidence="1">
    <location>
        <begin position="113"/>
        <end position="176"/>
    </location>
</feature>
<gene>
    <name evidence="2" type="ORF">E1832_00810</name>
</gene>
<sequence length="566" mass="59050">MADQRVEGEELKKLVKLGKKKRLSFAFCPGKKNDHTILIDRRKPPEVIAKIAKKEGDGSKVAFGTFEVKSKTMELTCDRVVPALAKVLKKYLKSQKVQVNILVMDASGNVLESDIEDLPDDPAWDADEADAAEADEAGAQDAAGTAAAAAPQETADQKEAPQDAAPPGGPAQADLVARLKAVQPAVAAAPAAVADKLKKAAAQAVAQIKSGDLAAADRTVSALEKAADRLQGAQIGAEPPAPETPAEPPAQPSAAPSAEPSTQTQSDPGDTAADTRRLAARAGALKGVISGLPDPAGGKLIAALTRVVKLLKAGDLAAAGDLLNRIEAAVNQTQTAPPPQAPQPAETETAEAADPQQAKWQMAQTRLQPAIDRLIAEKRGDLAAINRFFGYAQEQAEAGNYDKALAAAGRVAALIKAAATAETTAAAAEAQAAAPENVTAYTRSRLNWIKTRQALRSDLEALKKAIDAATAGVEGMEDVPARSGVLFDYLDDIDSSLEDTLEQLVETPDGDRREGLKTAARRIIDDYRGLLDTEFFKAVDDNGFARTSIRAGALAALQEVSGALAS</sequence>